<dbReference type="Proteomes" id="UP001198190">
    <property type="component" value="Unassembled WGS sequence"/>
</dbReference>
<dbReference type="PANTHER" id="PTHR43776">
    <property type="entry name" value="TRANSPORT ATP-BINDING PROTEIN"/>
    <property type="match status" value="1"/>
</dbReference>
<gene>
    <name evidence="6" type="ORF">LIY65_02445</name>
</gene>
<dbReference type="InterPro" id="IPR017871">
    <property type="entry name" value="ABC_transporter-like_CS"/>
</dbReference>
<dbReference type="GO" id="GO:0005524">
    <property type="term" value="F:ATP binding"/>
    <property type="evidence" value="ECO:0007669"/>
    <property type="project" value="UniProtKB-KW"/>
</dbReference>
<dbReference type="InterPro" id="IPR003439">
    <property type="entry name" value="ABC_transporter-like_ATP-bd"/>
</dbReference>
<keyword evidence="3" id="KW-0547">Nucleotide-binding</keyword>
<dbReference type="PANTHER" id="PTHR43776:SF7">
    <property type="entry name" value="D,D-DIPEPTIDE TRANSPORT ATP-BINDING PROTEIN DDPF-RELATED"/>
    <property type="match status" value="1"/>
</dbReference>
<dbReference type="CDD" id="cd03257">
    <property type="entry name" value="ABC_NikE_OppD_transporters"/>
    <property type="match status" value="1"/>
</dbReference>
<dbReference type="InterPro" id="IPR003593">
    <property type="entry name" value="AAA+_ATPase"/>
</dbReference>
<evidence type="ECO:0000256" key="2">
    <source>
        <dbReference type="ARBA" id="ARBA00022448"/>
    </source>
</evidence>
<dbReference type="InterPro" id="IPR050319">
    <property type="entry name" value="ABC_transp_ATP-bind"/>
</dbReference>
<evidence type="ECO:0000256" key="1">
    <source>
        <dbReference type="ARBA" id="ARBA00005417"/>
    </source>
</evidence>
<keyword evidence="4 6" id="KW-0067">ATP-binding</keyword>
<dbReference type="GO" id="GO:0055085">
    <property type="term" value="P:transmembrane transport"/>
    <property type="evidence" value="ECO:0007669"/>
    <property type="project" value="UniProtKB-ARBA"/>
</dbReference>
<comment type="similarity">
    <text evidence="1">Belongs to the ABC transporter superfamily.</text>
</comment>
<dbReference type="SUPFAM" id="SSF52540">
    <property type="entry name" value="P-loop containing nucleoside triphosphate hydrolases"/>
    <property type="match status" value="1"/>
</dbReference>
<dbReference type="AlphaFoldDB" id="A0AAW4TZ86"/>
<dbReference type="Pfam" id="PF00005">
    <property type="entry name" value="ABC_tran"/>
    <property type="match status" value="1"/>
</dbReference>
<dbReference type="SMART" id="SM00382">
    <property type="entry name" value="AAA"/>
    <property type="match status" value="1"/>
</dbReference>
<evidence type="ECO:0000256" key="3">
    <source>
        <dbReference type="ARBA" id="ARBA00022741"/>
    </source>
</evidence>
<protein>
    <submittedName>
        <fullName evidence="6">Dipeptide/oligopeptide/nickel ABC transporter ATP-binding protein</fullName>
    </submittedName>
</protein>
<accession>A0AAW4TZ86</accession>
<dbReference type="EMBL" id="JAJCGD010000004">
    <property type="protein sequence ID" value="MCB6827540.1"/>
    <property type="molecule type" value="Genomic_DNA"/>
</dbReference>
<dbReference type="PROSITE" id="PS00211">
    <property type="entry name" value="ABC_TRANSPORTER_1"/>
    <property type="match status" value="1"/>
</dbReference>
<evidence type="ECO:0000259" key="5">
    <source>
        <dbReference type="PROSITE" id="PS50893"/>
    </source>
</evidence>
<comment type="caution">
    <text evidence="6">The sequence shown here is derived from an EMBL/GenBank/DDBJ whole genome shotgun (WGS) entry which is preliminary data.</text>
</comment>
<evidence type="ECO:0000256" key="4">
    <source>
        <dbReference type="ARBA" id="ARBA00022840"/>
    </source>
</evidence>
<evidence type="ECO:0000313" key="6">
    <source>
        <dbReference type="EMBL" id="MCB6827540.1"/>
    </source>
</evidence>
<reference evidence="6" key="1">
    <citation type="submission" date="2021-10" db="EMBL/GenBank/DDBJ databases">
        <title>Collection of gut derived symbiotic bacterial strains cultured from healthy donors.</title>
        <authorList>
            <person name="Lin H."/>
            <person name="Littmann E."/>
            <person name="Claire K."/>
            <person name="Pamer E."/>
        </authorList>
    </citation>
    <scope>NUCLEOTIDE SEQUENCE</scope>
    <source>
        <strain evidence="6">MSK.7.16</strain>
    </source>
</reference>
<organism evidence="6 7">
    <name type="scientific">Megamonas funiformis</name>
    <dbReference type="NCBI Taxonomy" id="437897"/>
    <lineage>
        <taxon>Bacteria</taxon>
        <taxon>Bacillati</taxon>
        <taxon>Bacillota</taxon>
        <taxon>Negativicutes</taxon>
        <taxon>Selenomonadales</taxon>
        <taxon>Selenomonadaceae</taxon>
        <taxon>Megamonas</taxon>
    </lineage>
</organism>
<sequence>MTEILKVENLSKLFKQKQRITGVKNIDFNLYQGECLGIIGESGCGKSTIAKLITRLIDADTGNIYFNQQNITKLKGKELKNFYKNIQMIFQMPQNSFNPRQKLGDSIIEILTNNGIDKQQAKIQMKTLFAKVGLNNELSQRYPHQVSGGQCQRVAIARAISINPQILICDEATSSLDVTIQKQIVDLLQALQAEFNLSIILITHDLALIQRLCNRVIVIYQGEIIEQGNTIDILQNPQTEYVQTLIEMYN</sequence>
<proteinExistence type="inferred from homology"/>
<dbReference type="PROSITE" id="PS50893">
    <property type="entry name" value="ABC_TRANSPORTER_2"/>
    <property type="match status" value="1"/>
</dbReference>
<feature type="domain" description="ABC transporter" evidence="5">
    <location>
        <begin position="5"/>
        <end position="246"/>
    </location>
</feature>
<evidence type="ECO:0000313" key="7">
    <source>
        <dbReference type="Proteomes" id="UP001198190"/>
    </source>
</evidence>
<dbReference type="GO" id="GO:0016887">
    <property type="term" value="F:ATP hydrolysis activity"/>
    <property type="evidence" value="ECO:0007669"/>
    <property type="project" value="InterPro"/>
</dbReference>
<dbReference type="RefSeq" id="WP_227152653.1">
    <property type="nucleotide sequence ID" value="NZ_CAUESA010000014.1"/>
</dbReference>
<name>A0AAW4TZ86_9FIRM</name>
<keyword evidence="2" id="KW-0813">Transport</keyword>
<dbReference type="InterPro" id="IPR027417">
    <property type="entry name" value="P-loop_NTPase"/>
</dbReference>
<dbReference type="Gene3D" id="3.40.50.300">
    <property type="entry name" value="P-loop containing nucleotide triphosphate hydrolases"/>
    <property type="match status" value="1"/>
</dbReference>